<evidence type="ECO:0000256" key="1">
    <source>
        <dbReference type="ARBA" id="ARBA00004138"/>
    </source>
</evidence>
<protein>
    <recommendedName>
        <fullName evidence="5">Cilia- and flagella-associated protein 251</fullName>
    </recommendedName>
</protein>
<keyword evidence="4" id="KW-0966">Cell projection</keyword>
<dbReference type="InterPro" id="IPR011992">
    <property type="entry name" value="EF-hand-dom_pair"/>
</dbReference>
<dbReference type="Gene3D" id="1.10.238.10">
    <property type="entry name" value="EF-hand"/>
    <property type="match status" value="1"/>
</dbReference>
<name>A0A821RL81_9NEOP</name>
<reference evidence="6" key="1">
    <citation type="submission" date="2021-02" db="EMBL/GenBank/DDBJ databases">
        <authorList>
            <person name="Steward A R."/>
        </authorList>
    </citation>
    <scope>NUCLEOTIDE SEQUENCE</scope>
</reference>
<keyword evidence="3" id="KW-0677">Repeat</keyword>
<comment type="caution">
    <text evidence="6">The sequence shown here is derived from an EMBL/GenBank/DDBJ whole genome shotgun (WGS) entry which is preliminary data.</text>
</comment>
<dbReference type="SUPFAM" id="SSF82171">
    <property type="entry name" value="DPP6 N-terminal domain-like"/>
    <property type="match status" value="1"/>
</dbReference>
<dbReference type="InterPro" id="IPR015943">
    <property type="entry name" value="WD40/YVTN_repeat-like_dom_sf"/>
</dbReference>
<evidence type="ECO:0000256" key="2">
    <source>
        <dbReference type="ARBA" id="ARBA00022574"/>
    </source>
</evidence>
<dbReference type="OrthoDB" id="4899631at2759"/>
<comment type="subcellular location">
    <subcellularLocation>
        <location evidence="1">Cell projection</location>
        <location evidence="1">Cilium</location>
    </subcellularLocation>
</comment>
<dbReference type="Proteomes" id="UP000663880">
    <property type="component" value="Unassembled WGS sequence"/>
</dbReference>
<evidence type="ECO:0000256" key="3">
    <source>
        <dbReference type="ARBA" id="ARBA00022737"/>
    </source>
</evidence>
<keyword evidence="2" id="KW-0853">WD repeat</keyword>
<sequence length="1004" mass="115112">MQSKSLEKFHSLPNIRAGLSEGDLRKLYSLSLSQIRKHAEFAEYNYKPASFNIRWIYGYNPRAGVINLKDRDKSEIFYAAGNCGVLYDWESDQMRILQGHRHVVLFLATDAQGKWLVTGDSGPENIIIIWDTTDLFPQKTLFSPHGSSKLAKISLSADAKYLMTLAYADIAVLHWWIWSFGYDIPHATLEVDIPRDGVLDMSFNPNDSLQFLLLTKQDIWIGTAKKIFIMERGIVKETDDYELMIRMPTRKAAPEVGRLTCFTFAKAQIVVGTSRGAVLLYSATVGNQDNVNLNYEELRFIKILKIEQIKINVIQSVDGVIVTGNDIGELHFYDEQLKLLYWIHGFQVDSVRGISFDMIRRSFKILDPKCNKECPCYDEVNTGVDPETKMRRQKLMKKAIPSDATTANKPFLVRDFILCTYNEGVSFVNFTTETLQTVLDNRIMHAMTLTVHPEKSFLCVGYSEGLIELHNYVQHKLFVRLDLREKFKVIIPPNDDSIKGDFEVNYPELSVTCLKYSPSGLHLACGLDTGELLFLDPITIDLLTPIPFKDTEHSIKEINYSCDSITLAFADAGRTVCVYKYDCNNFQWQFIGKHRAHFKEITSVFFLPQKNANGEYKLLSLGADRMMVEYDIGNSSDEYLEILSLDRIDQMAIPLAGITMTNALEHKYKIINYATTMTLSTILGPRFEHPVCRIELITRKGEEDDQDEKYLLFATKNVIGLQTFPLDGNPWKHAGLLGHPLQITGMCFREDSGTLFNIGAKDSCVYQWAANYRAVETTTKQGGGDLDPYYCLVEDGRPGWLFHEIRDLFYYIQILCQGTFSPEIRRVKDYVPIDSLPDMMRALGYFPSEYEVENLIVEAKFKVFQRVPSIEIDFEEFFKLYINHRPAFPDSVKKIRNAFRQFARPNQNDEFVINRDDFLDLLNQNGEHFSRELSWYLLSILYGQSFEDRAALPEPDFEFIPEEITLTELLTNIIGVQDMETFSDYSTRESMVSQIATSSESEDA</sequence>
<dbReference type="PANTHER" id="PTHR13720:SF13">
    <property type="entry name" value="CILIA- AND FLAGELLA-ASSOCIATED PROTEIN 251"/>
    <property type="match status" value="1"/>
</dbReference>
<evidence type="ECO:0000313" key="6">
    <source>
        <dbReference type="EMBL" id="CAF4843697.1"/>
    </source>
</evidence>
<proteinExistence type="predicted"/>
<dbReference type="Gene3D" id="2.130.10.10">
    <property type="entry name" value="YVTN repeat-like/Quinoprotein amine dehydrogenase"/>
    <property type="match status" value="2"/>
</dbReference>
<evidence type="ECO:0000256" key="4">
    <source>
        <dbReference type="ARBA" id="ARBA00023273"/>
    </source>
</evidence>
<dbReference type="InterPro" id="IPR050630">
    <property type="entry name" value="WD_repeat_EMAP"/>
</dbReference>
<evidence type="ECO:0000256" key="5">
    <source>
        <dbReference type="ARBA" id="ARBA00040994"/>
    </source>
</evidence>
<dbReference type="GO" id="GO:0031514">
    <property type="term" value="C:motile cilium"/>
    <property type="evidence" value="ECO:0007669"/>
    <property type="project" value="TreeGrafter"/>
</dbReference>
<evidence type="ECO:0000313" key="7">
    <source>
        <dbReference type="Proteomes" id="UP000663880"/>
    </source>
</evidence>
<dbReference type="AlphaFoldDB" id="A0A821RL81"/>
<gene>
    <name evidence="6" type="ORF">PMACD_LOCUS6416</name>
</gene>
<dbReference type="Pfam" id="PF00400">
    <property type="entry name" value="WD40"/>
    <property type="match status" value="1"/>
</dbReference>
<organism evidence="6 7">
    <name type="scientific">Pieris macdunnoughi</name>
    <dbReference type="NCBI Taxonomy" id="345717"/>
    <lineage>
        <taxon>Eukaryota</taxon>
        <taxon>Metazoa</taxon>
        <taxon>Ecdysozoa</taxon>
        <taxon>Arthropoda</taxon>
        <taxon>Hexapoda</taxon>
        <taxon>Insecta</taxon>
        <taxon>Pterygota</taxon>
        <taxon>Neoptera</taxon>
        <taxon>Endopterygota</taxon>
        <taxon>Lepidoptera</taxon>
        <taxon>Glossata</taxon>
        <taxon>Ditrysia</taxon>
        <taxon>Papilionoidea</taxon>
        <taxon>Pieridae</taxon>
        <taxon>Pierinae</taxon>
        <taxon>Pieris</taxon>
    </lineage>
</organism>
<dbReference type="InterPro" id="IPR001680">
    <property type="entry name" value="WD40_rpt"/>
</dbReference>
<dbReference type="SMART" id="SM00320">
    <property type="entry name" value="WD40"/>
    <property type="match status" value="5"/>
</dbReference>
<dbReference type="InterPro" id="IPR036322">
    <property type="entry name" value="WD40_repeat_dom_sf"/>
</dbReference>
<dbReference type="SUPFAM" id="SSF47473">
    <property type="entry name" value="EF-hand"/>
    <property type="match status" value="1"/>
</dbReference>
<accession>A0A821RL81</accession>
<dbReference type="PANTHER" id="PTHR13720">
    <property type="entry name" value="WD-40 REPEAT PROTEIN"/>
    <property type="match status" value="1"/>
</dbReference>
<dbReference type="SUPFAM" id="SSF50978">
    <property type="entry name" value="WD40 repeat-like"/>
    <property type="match status" value="1"/>
</dbReference>
<dbReference type="EMBL" id="CAJOBZ010000014">
    <property type="protein sequence ID" value="CAF4843697.1"/>
    <property type="molecule type" value="Genomic_DNA"/>
</dbReference>
<keyword evidence="7" id="KW-1185">Reference proteome</keyword>